<protein>
    <submittedName>
        <fullName evidence="2">Uncharacterized protein</fullName>
    </submittedName>
</protein>
<dbReference type="WBParaSite" id="ALUE_0000737501-mRNA-1">
    <property type="protein sequence ID" value="ALUE_0000737501-mRNA-1"/>
    <property type="gene ID" value="ALUE_0000737501"/>
</dbReference>
<keyword evidence="1" id="KW-1185">Reference proteome</keyword>
<organism evidence="1 2">
    <name type="scientific">Ascaris lumbricoides</name>
    <name type="common">Giant roundworm</name>
    <dbReference type="NCBI Taxonomy" id="6252"/>
    <lineage>
        <taxon>Eukaryota</taxon>
        <taxon>Metazoa</taxon>
        <taxon>Ecdysozoa</taxon>
        <taxon>Nematoda</taxon>
        <taxon>Chromadorea</taxon>
        <taxon>Rhabditida</taxon>
        <taxon>Spirurina</taxon>
        <taxon>Ascaridomorpha</taxon>
        <taxon>Ascaridoidea</taxon>
        <taxon>Ascarididae</taxon>
        <taxon>Ascaris</taxon>
    </lineage>
</organism>
<dbReference type="AlphaFoldDB" id="A0A0M3HW94"/>
<reference evidence="2" key="1">
    <citation type="submission" date="2017-02" db="UniProtKB">
        <authorList>
            <consortium name="WormBaseParasite"/>
        </authorList>
    </citation>
    <scope>IDENTIFICATION</scope>
</reference>
<evidence type="ECO:0000313" key="2">
    <source>
        <dbReference type="WBParaSite" id="ALUE_0000737501-mRNA-1"/>
    </source>
</evidence>
<sequence>MMIYRIKNFQQKLPMKKFSCVLLVMTLLYIGLTSALDNAFVHSGTTSKRAKRQWIHPGYFGYGGYGGYGGFVPGYGNNYGGLRIGWISRHDIWA</sequence>
<dbReference type="Proteomes" id="UP000036681">
    <property type="component" value="Unplaced"/>
</dbReference>
<proteinExistence type="predicted"/>
<evidence type="ECO:0000313" key="1">
    <source>
        <dbReference type="Proteomes" id="UP000036681"/>
    </source>
</evidence>
<name>A0A0M3HW94_ASCLU</name>
<accession>A0A0M3HW94</accession>